<proteinExistence type="predicted"/>
<evidence type="ECO:0000313" key="2">
    <source>
        <dbReference type="EMBL" id="TDR17568.1"/>
    </source>
</evidence>
<dbReference type="OrthoDB" id="9939775at2"/>
<accession>A0A4R6XN64</accession>
<dbReference type="RefSeq" id="WP_099018929.1">
    <property type="nucleotide sequence ID" value="NZ_NIHB01000002.1"/>
</dbReference>
<organism evidence="2 3">
    <name type="scientific">Marinicella litoralis</name>
    <dbReference type="NCBI Taxonomy" id="644220"/>
    <lineage>
        <taxon>Bacteria</taxon>
        <taxon>Pseudomonadati</taxon>
        <taxon>Pseudomonadota</taxon>
        <taxon>Gammaproteobacteria</taxon>
        <taxon>Lysobacterales</taxon>
        <taxon>Marinicellaceae</taxon>
        <taxon>Marinicella</taxon>
    </lineage>
</organism>
<feature type="signal peptide" evidence="1">
    <location>
        <begin position="1"/>
        <end position="20"/>
    </location>
</feature>
<dbReference type="EMBL" id="SNZB01000006">
    <property type="protein sequence ID" value="TDR17568.1"/>
    <property type="molecule type" value="Genomic_DNA"/>
</dbReference>
<protein>
    <submittedName>
        <fullName evidence="2">Uncharacterized protein</fullName>
    </submittedName>
</protein>
<dbReference type="Proteomes" id="UP000295724">
    <property type="component" value="Unassembled WGS sequence"/>
</dbReference>
<comment type="caution">
    <text evidence="2">The sequence shown here is derived from an EMBL/GenBank/DDBJ whole genome shotgun (WGS) entry which is preliminary data.</text>
</comment>
<reference evidence="2 3" key="1">
    <citation type="submission" date="2019-03" db="EMBL/GenBank/DDBJ databases">
        <title>Genomic Encyclopedia of Type Strains, Phase IV (KMG-IV): sequencing the most valuable type-strain genomes for metagenomic binning, comparative biology and taxonomic classification.</title>
        <authorList>
            <person name="Goeker M."/>
        </authorList>
    </citation>
    <scope>NUCLEOTIDE SEQUENCE [LARGE SCALE GENOMIC DNA]</scope>
    <source>
        <strain evidence="2 3">DSM 25488</strain>
    </source>
</reference>
<evidence type="ECO:0000313" key="3">
    <source>
        <dbReference type="Proteomes" id="UP000295724"/>
    </source>
</evidence>
<keyword evidence="3" id="KW-1185">Reference proteome</keyword>
<name>A0A4R6XN64_9GAMM</name>
<gene>
    <name evidence="2" type="ORF">C8D91_2627</name>
</gene>
<sequence length="411" mass="44349">MCKFAFIFLLSLLTSGLIRAEGTGAPGNWINVPIFNQAPLEAKIGIFSDDINPDLAIVVLWNDGNNNRLDAIKVPPPYDGTGITTTFLENTNNLFALGDICTDGINVVVPYIKNFNVEIARFNGLSWSKSTLPGTKTNNFDNADCATTTDGIFISTHDLSDGETEFFKSNNSGNSYTFYGRYMSSGPFDGAIREPLATSFGDRYAMTVYQNSSGMVRTAKFNTADNPPVFNHTNIEQLPAPTGFTFVKEGAGVFNGAGITVTYNANGSAKAVDIPATDPSAFTSRDLGIINNNGSQFNFQGGTVLSVLDENNQPMQNNVLWGDYHLYRPFNPSIPPEEDNNFPFAGVGGPVDGCVARKTEGTVDLFLQAFFVASRVGSDGTDLFKREIAADPIFADGFESGDVSSWSMTCP</sequence>
<keyword evidence="1" id="KW-0732">Signal</keyword>
<dbReference type="AlphaFoldDB" id="A0A4R6XN64"/>
<evidence type="ECO:0000256" key="1">
    <source>
        <dbReference type="SAM" id="SignalP"/>
    </source>
</evidence>
<feature type="chain" id="PRO_5020900784" evidence="1">
    <location>
        <begin position="21"/>
        <end position="411"/>
    </location>
</feature>